<dbReference type="PIRSF" id="PIRSF000193">
    <property type="entry name" value="Pyrrol-5-carb_rd"/>
    <property type="match status" value="1"/>
</dbReference>
<dbReference type="InterPro" id="IPR029036">
    <property type="entry name" value="P5CR_dimer"/>
</dbReference>
<dbReference type="SUPFAM" id="SSF48179">
    <property type="entry name" value="6-phosphogluconate dehydrogenase C-terminal domain-like"/>
    <property type="match status" value="1"/>
</dbReference>
<dbReference type="AlphaFoldDB" id="A0A7R9IY74"/>
<organism evidence="17">
    <name type="scientific">Timema californicum</name>
    <name type="common">California timema</name>
    <name type="synonym">Walking stick</name>
    <dbReference type="NCBI Taxonomy" id="61474"/>
    <lineage>
        <taxon>Eukaryota</taxon>
        <taxon>Metazoa</taxon>
        <taxon>Ecdysozoa</taxon>
        <taxon>Arthropoda</taxon>
        <taxon>Hexapoda</taxon>
        <taxon>Insecta</taxon>
        <taxon>Pterygota</taxon>
        <taxon>Neoptera</taxon>
        <taxon>Polyneoptera</taxon>
        <taxon>Phasmatodea</taxon>
        <taxon>Timematodea</taxon>
        <taxon>Timematoidea</taxon>
        <taxon>Timematidae</taxon>
        <taxon>Timema</taxon>
    </lineage>
</organism>
<evidence type="ECO:0000256" key="6">
    <source>
        <dbReference type="ARBA" id="ARBA00022490"/>
    </source>
</evidence>
<dbReference type="HAMAP" id="MF_01925">
    <property type="entry name" value="P5C_reductase"/>
    <property type="match status" value="1"/>
</dbReference>
<feature type="binding site" evidence="13">
    <location>
        <begin position="80"/>
        <end position="83"/>
    </location>
    <ligand>
        <name>NADP(+)</name>
        <dbReference type="ChEBI" id="CHEBI:58349"/>
    </ligand>
</feature>
<dbReference type="EC" id="1.5.1.2" evidence="4 14"/>
<feature type="domain" description="Pyrroline-5-carboxylate reductase dimerisation" evidence="16">
    <location>
        <begin position="177"/>
        <end position="280"/>
    </location>
</feature>
<evidence type="ECO:0000256" key="13">
    <source>
        <dbReference type="PIRSR" id="PIRSR000193-1"/>
    </source>
</evidence>
<dbReference type="GO" id="GO:0055129">
    <property type="term" value="P:L-proline biosynthetic process"/>
    <property type="evidence" value="ECO:0007669"/>
    <property type="project" value="UniProtKB-UniPathway"/>
</dbReference>
<dbReference type="SUPFAM" id="SSF51735">
    <property type="entry name" value="NAD(P)-binding Rossmann-fold domains"/>
    <property type="match status" value="1"/>
</dbReference>
<protein>
    <recommendedName>
        <fullName evidence="5 14">Pyrroline-5-carboxylate reductase</fullName>
        <ecNumber evidence="4 14">1.5.1.2</ecNumber>
    </recommendedName>
</protein>
<evidence type="ECO:0000256" key="3">
    <source>
        <dbReference type="ARBA" id="ARBA00005525"/>
    </source>
</evidence>
<comment type="similarity">
    <text evidence="3 14">Belongs to the pyrroline-5-carboxylate reductase family.</text>
</comment>
<comment type="pathway">
    <text evidence="2 14">Amino-acid biosynthesis; L-proline biosynthesis; L-proline from L-glutamate 5-semialdehyde: step 1/1.</text>
</comment>
<evidence type="ECO:0000256" key="8">
    <source>
        <dbReference type="ARBA" id="ARBA00022650"/>
    </source>
</evidence>
<evidence type="ECO:0000256" key="12">
    <source>
        <dbReference type="ARBA" id="ARBA00052690"/>
    </source>
</evidence>
<feature type="binding site" evidence="13">
    <location>
        <begin position="19"/>
        <end position="24"/>
    </location>
    <ligand>
        <name>NADP(+)</name>
        <dbReference type="ChEBI" id="CHEBI:58349"/>
    </ligand>
</feature>
<evidence type="ECO:0000256" key="4">
    <source>
        <dbReference type="ARBA" id="ARBA00012855"/>
    </source>
</evidence>
<dbReference type="InterPro" id="IPR028939">
    <property type="entry name" value="P5C_Rdtase_cat_N"/>
</dbReference>
<keyword evidence="6" id="KW-0963">Cytoplasm</keyword>
<dbReference type="Pfam" id="PF03807">
    <property type="entry name" value="F420_oxidored"/>
    <property type="match status" value="1"/>
</dbReference>
<feature type="domain" description="Pyrroline-5-carboxylate reductase catalytic N-terminal" evidence="15">
    <location>
        <begin position="16"/>
        <end position="111"/>
    </location>
</feature>
<dbReference type="Pfam" id="PF14748">
    <property type="entry name" value="P5CR_dimer"/>
    <property type="match status" value="1"/>
</dbReference>
<dbReference type="PROSITE" id="PS00521">
    <property type="entry name" value="P5CR"/>
    <property type="match status" value="1"/>
</dbReference>
<dbReference type="GO" id="GO:0005737">
    <property type="term" value="C:cytoplasm"/>
    <property type="evidence" value="ECO:0007669"/>
    <property type="project" value="UniProtKB-SubCell"/>
</dbReference>
<dbReference type="FunFam" id="1.10.3730.10:FF:000001">
    <property type="entry name" value="Pyrroline-5-carboxylate reductase"/>
    <property type="match status" value="1"/>
</dbReference>
<evidence type="ECO:0000259" key="15">
    <source>
        <dbReference type="Pfam" id="PF03807"/>
    </source>
</evidence>
<gene>
    <name evidence="17" type="ORF">TCMB3V08_LOCUS1690</name>
</gene>
<keyword evidence="8 14" id="KW-0641">Proline biosynthesis</keyword>
<dbReference type="UniPathway" id="UPA00098">
    <property type="reaction ID" value="UER00361"/>
</dbReference>
<evidence type="ECO:0000256" key="10">
    <source>
        <dbReference type="ARBA" id="ARBA00023002"/>
    </source>
</evidence>
<dbReference type="Gene3D" id="3.40.50.720">
    <property type="entry name" value="NAD(P)-binding Rossmann-like Domain"/>
    <property type="match status" value="1"/>
</dbReference>
<evidence type="ECO:0000256" key="11">
    <source>
        <dbReference type="ARBA" id="ARBA00050547"/>
    </source>
</evidence>
<evidence type="ECO:0000259" key="16">
    <source>
        <dbReference type="Pfam" id="PF14748"/>
    </source>
</evidence>
<dbReference type="NCBIfam" id="TIGR00112">
    <property type="entry name" value="proC"/>
    <property type="match status" value="1"/>
</dbReference>
<proteinExistence type="inferred from homology"/>
<keyword evidence="7 14" id="KW-0028">Amino-acid biosynthesis</keyword>
<comment type="catalytic activity">
    <reaction evidence="11">
        <text>L-proline + NAD(+) = (S)-1-pyrroline-5-carboxylate + NADH + 2 H(+)</text>
        <dbReference type="Rhea" id="RHEA:14105"/>
        <dbReference type="ChEBI" id="CHEBI:15378"/>
        <dbReference type="ChEBI" id="CHEBI:17388"/>
        <dbReference type="ChEBI" id="CHEBI:57540"/>
        <dbReference type="ChEBI" id="CHEBI:57945"/>
        <dbReference type="ChEBI" id="CHEBI:60039"/>
        <dbReference type="EC" id="1.5.1.2"/>
    </reaction>
</comment>
<reference evidence="17" key="1">
    <citation type="submission" date="2020-11" db="EMBL/GenBank/DDBJ databases">
        <authorList>
            <person name="Tran Van P."/>
        </authorList>
    </citation>
    <scope>NUCLEOTIDE SEQUENCE</scope>
</reference>
<dbReference type="PANTHER" id="PTHR11645">
    <property type="entry name" value="PYRROLINE-5-CARBOXYLATE REDUCTASE"/>
    <property type="match status" value="1"/>
</dbReference>
<dbReference type="InterPro" id="IPR036291">
    <property type="entry name" value="NAD(P)-bd_dom_sf"/>
</dbReference>
<evidence type="ECO:0000313" key="17">
    <source>
        <dbReference type="EMBL" id="CAD7568940.1"/>
    </source>
</evidence>
<evidence type="ECO:0000256" key="7">
    <source>
        <dbReference type="ARBA" id="ARBA00022605"/>
    </source>
</evidence>
<evidence type="ECO:0000256" key="14">
    <source>
        <dbReference type="RuleBase" id="RU003903"/>
    </source>
</evidence>
<keyword evidence="10 14" id="KW-0560">Oxidoreductase</keyword>
<evidence type="ECO:0000256" key="5">
    <source>
        <dbReference type="ARBA" id="ARBA00021413"/>
    </source>
</evidence>
<dbReference type="GO" id="GO:0004735">
    <property type="term" value="F:pyrroline-5-carboxylate reductase activity"/>
    <property type="evidence" value="ECO:0007669"/>
    <property type="project" value="UniProtKB-EC"/>
</dbReference>
<sequence>MNGENVISSKKITQNLGFIGAGNMAKAITDGLLKSEAVKPSQMYVCAPSNRNLASWKTLGVNTSNNNGYALENTDVTVLAMKPQYLDSVIDNLVLSHPLPENHIFISILVGVTLETLQRKLSRFIKSPRVAKVIPNTPMLVQEGCSVFCCTHPADNEIIELVQAIFSKGGICEMIPEPLMNAMGALSGSGPAFVYMIIEALSDGAVKMGIPREMSTHFSAQTLLGAAKMVLETGKHPGQLKDEVCSPGGSTICGVHALELGGLRHALIDAIEAATKRSEEIGKQK</sequence>
<evidence type="ECO:0000256" key="1">
    <source>
        <dbReference type="ARBA" id="ARBA00004496"/>
    </source>
</evidence>
<dbReference type="FunFam" id="3.40.50.720:FF:000190">
    <property type="entry name" value="Pyrroline-5-carboxylate reductase"/>
    <property type="match status" value="1"/>
</dbReference>
<dbReference type="Gene3D" id="1.10.3730.10">
    <property type="entry name" value="ProC C-terminal domain-like"/>
    <property type="match status" value="1"/>
</dbReference>
<name>A0A7R9IY74_TIMCA</name>
<dbReference type="InterPro" id="IPR008927">
    <property type="entry name" value="6-PGluconate_DH-like_C_sf"/>
</dbReference>
<evidence type="ECO:0000256" key="2">
    <source>
        <dbReference type="ARBA" id="ARBA00005205"/>
    </source>
</evidence>
<dbReference type="EMBL" id="OE179491">
    <property type="protein sequence ID" value="CAD7568940.1"/>
    <property type="molecule type" value="Genomic_DNA"/>
</dbReference>
<dbReference type="PANTHER" id="PTHR11645:SF69">
    <property type="entry name" value="PYRROLINE-5-CARBOXYLATE REDUCTASE"/>
    <property type="match status" value="1"/>
</dbReference>
<feature type="binding site" evidence="13">
    <location>
        <position position="67"/>
    </location>
    <ligand>
        <name>NADPH</name>
        <dbReference type="ChEBI" id="CHEBI:57783"/>
    </ligand>
</feature>
<accession>A0A7R9IY74</accession>
<comment type="catalytic activity">
    <reaction evidence="12 14">
        <text>L-proline + NADP(+) = (S)-1-pyrroline-5-carboxylate + NADPH + 2 H(+)</text>
        <dbReference type="Rhea" id="RHEA:14109"/>
        <dbReference type="ChEBI" id="CHEBI:15378"/>
        <dbReference type="ChEBI" id="CHEBI:17388"/>
        <dbReference type="ChEBI" id="CHEBI:57783"/>
        <dbReference type="ChEBI" id="CHEBI:58349"/>
        <dbReference type="ChEBI" id="CHEBI:60039"/>
        <dbReference type="EC" id="1.5.1.2"/>
    </reaction>
</comment>
<dbReference type="InterPro" id="IPR000304">
    <property type="entry name" value="Pyrroline-COOH_reductase"/>
</dbReference>
<keyword evidence="9 13" id="KW-0521">NADP</keyword>
<dbReference type="InterPro" id="IPR053790">
    <property type="entry name" value="P5CR-like_CS"/>
</dbReference>
<evidence type="ECO:0000256" key="9">
    <source>
        <dbReference type="ARBA" id="ARBA00022857"/>
    </source>
</evidence>
<comment type="subcellular location">
    <subcellularLocation>
        <location evidence="1">Cytoplasm</location>
    </subcellularLocation>
</comment>